<dbReference type="CDD" id="cd00093">
    <property type="entry name" value="HTH_XRE"/>
    <property type="match status" value="1"/>
</dbReference>
<dbReference type="PROSITE" id="PS50943">
    <property type="entry name" value="HTH_CROC1"/>
    <property type="match status" value="1"/>
</dbReference>
<comment type="caution">
    <text evidence="3">The sequence shown here is derived from an EMBL/GenBank/DDBJ whole genome shotgun (WGS) entry which is preliminary data.</text>
</comment>
<reference evidence="3" key="1">
    <citation type="journal article" date="2021" name="PeerJ">
        <title>Extensive microbial diversity within the chicken gut microbiome revealed by metagenomics and culture.</title>
        <authorList>
            <person name="Gilroy R."/>
            <person name="Ravi A."/>
            <person name="Getino M."/>
            <person name="Pursley I."/>
            <person name="Horton D.L."/>
            <person name="Alikhan N.F."/>
            <person name="Baker D."/>
            <person name="Gharbi K."/>
            <person name="Hall N."/>
            <person name="Watson M."/>
            <person name="Adriaenssens E.M."/>
            <person name="Foster-Nyarko E."/>
            <person name="Jarju S."/>
            <person name="Secka A."/>
            <person name="Antonio M."/>
            <person name="Oren A."/>
            <person name="Chaudhuri R.R."/>
            <person name="La Ragione R."/>
            <person name="Hildebrand F."/>
            <person name="Pallen M.J."/>
        </authorList>
    </citation>
    <scope>NUCLEOTIDE SEQUENCE</scope>
    <source>
        <strain evidence="3">CHK156-179</strain>
    </source>
</reference>
<reference evidence="3" key="2">
    <citation type="submission" date="2021-04" db="EMBL/GenBank/DDBJ databases">
        <authorList>
            <person name="Gilroy R."/>
        </authorList>
    </citation>
    <scope>NUCLEOTIDE SEQUENCE</scope>
    <source>
        <strain evidence="3">CHK156-179</strain>
    </source>
</reference>
<sequence>MQELYRLPENLKALRRQYGYTQQFVAEQLGITPQSYHAYEAGIAIPTLPNFIKLARLYDVSLDDLLE</sequence>
<dbReference type="Proteomes" id="UP000824221">
    <property type="component" value="Unassembled WGS sequence"/>
</dbReference>
<evidence type="ECO:0000259" key="2">
    <source>
        <dbReference type="PROSITE" id="PS50943"/>
    </source>
</evidence>
<proteinExistence type="predicted"/>
<keyword evidence="1" id="KW-0238">DNA-binding</keyword>
<protein>
    <submittedName>
        <fullName evidence="3">Helix-turn-helix domain-containing protein</fullName>
    </submittedName>
</protein>
<feature type="domain" description="HTH cro/C1-type" evidence="2">
    <location>
        <begin position="11"/>
        <end position="65"/>
    </location>
</feature>
<organism evidence="3 4">
    <name type="scientific">Candidatus Gallimonas gallistercoris</name>
    <dbReference type="NCBI Taxonomy" id="2838602"/>
    <lineage>
        <taxon>Bacteria</taxon>
        <taxon>Bacillati</taxon>
        <taxon>Bacillota</taxon>
        <taxon>Clostridia</taxon>
        <taxon>Candidatus Gallimonas</taxon>
    </lineage>
</organism>
<evidence type="ECO:0000313" key="3">
    <source>
        <dbReference type="EMBL" id="HJA01837.1"/>
    </source>
</evidence>
<accession>A0A9D2GZL9</accession>
<dbReference type="SUPFAM" id="SSF47413">
    <property type="entry name" value="lambda repressor-like DNA-binding domains"/>
    <property type="match status" value="1"/>
</dbReference>
<gene>
    <name evidence="3" type="ORF">H9797_00455</name>
</gene>
<dbReference type="PANTHER" id="PTHR46558:SF11">
    <property type="entry name" value="HTH-TYPE TRANSCRIPTIONAL REGULATOR XRE"/>
    <property type="match status" value="1"/>
</dbReference>
<dbReference type="SMART" id="SM00530">
    <property type="entry name" value="HTH_XRE"/>
    <property type="match status" value="1"/>
</dbReference>
<dbReference type="InterPro" id="IPR001387">
    <property type="entry name" value="Cro/C1-type_HTH"/>
</dbReference>
<dbReference type="Gene3D" id="1.10.260.40">
    <property type="entry name" value="lambda repressor-like DNA-binding domains"/>
    <property type="match status" value="1"/>
</dbReference>
<dbReference type="Pfam" id="PF01381">
    <property type="entry name" value="HTH_3"/>
    <property type="match status" value="1"/>
</dbReference>
<evidence type="ECO:0000313" key="4">
    <source>
        <dbReference type="Proteomes" id="UP000824221"/>
    </source>
</evidence>
<name>A0A9D2GZL9_9FIRM</name>
<evidence type="ECO:0000256" key="1">
    <source>
        <dbReference type="ARBA" id="ARBA00023125"/>
    </source>
</evidence>
<dbReference type="GO" id="GO:0003677">
    <property type="term" value="F:DNA binding"/>
    <property type="evidence" value="ECO:0007669"/>
    <property type="project" value="UniProtKB-KW"/>
</dbReference>
<dbReference type="EMBL" id="DXAJ01000011">
    <property type="protein sequence ID" value="HJA01837.1"/>
    <property type="molecule type" value="Genomic_DNA"/>
</dbReference>
<dbReference type="AlphaFoldDB" id="A0A9D2GZL9"/>
<dbReference type="PANTHER" id="PTHR46558">
    <property type="entry name" value="TRACRIPTIONAL REGULATORY PROTEIN-RELATED-RELATED"/>
    <property type="match status" value="1"/>
</dbReference>
<dbReference type="InterPro" id="IPR010982">
    <property type="entry name" value="Lambda_DNA-bd_dom_sf"/>
</dbReference>